<feature type="region of interest" description="Disordered" evidence="1">
    <location>
        <begin position="41"/>
        <end position="61"/>
    </location>
</feature>
<dbReference type="AlphaFoldDB" id="A0A4P7N552"/>
<proteinExistence type="predicted"/>
<gene>
    <name evidence="2" type="ORF">PoMZ_10816</name>
</gene>
<evidence type="ECO:0000313" key="3">
    <source>
        <dbReference type="Proteomes" id="UP000294847"/>
    </source>
</evidence>
<evidence type="ECO:0000313" key="2">
    <source>
        <dbReference type="EMBL" id="QBZ55100.1"/>
    </source>
</evidence>
<dbReference type="Proteomes" id="UP000294847">
    <property type="component" value="Chromosome 1"/>
</dbReference>
<accession>A0A4P7N552</accession>
<organism evidence="2 3">
    <name type="scientific">Pyricularia oryzae</name>
    <name type="common">Rice blast fungus</name>
    <name type="synonym">Magnaporthe oryzae</name>
    <dbReference type="NCBI Taxonomy" id="318829"/>
    <lineage>
        <taxon>Eukaryota</taxon>
        <taxon>Fungi</taxon>
        <taxon>Dikarya</taxon>
        <taxon>Ascomycota</taxon>
        <taxon>Pezizomycotina</taxon>
        <taxon>Sordariomycetes</taxon>
        <taxon>Sordariomycetidae</taxon>
        <taxon>Magnaporthales</taxon>
        <taxon>Pyriculariaceae</taxon>
        <taxon>Pyricularia</taxon>
    </lineage>
</organism>
<name>A0A4P7N552_PYROR</name>
<reference evidence="2 3" key="1">
    <citation type="journal article" date="2019" name="Mol. Biol. Evol.">
        <title>Blast fungal genomes show frequent chromosomal changes, gene gains and losses, and effector gene turnover.</title>
        <authorList>
            <person name="Gomez Luciano L.B."/>
            <person name="Jason Tsai I."/>
            <person name="Chuma I."/>
            <person name="Tosa Y."/>
            <person name="Chen Y.H."/>
            <person name="Li J.Y."/>
            <person name="Li M.Y."/>
            <person name="Jade Lu M.Y."/>
            <person name="Nakayashiki H."/>
            <person name="Li W.H."/>
        </authorList>
    </citation>
    <scope>NUCLEOTIDE SEQUENCE [LARGE SCALE GENOMIC DNA]</scope>
    <source>
        <strain evidence="2">MZ5-1-6</strain>
    </source>
</reference>
<evidence type="ECO:0000256" key="1">
    <source>
        <dbReference type="SAM" id="MobiDB-lite"/>
    </source>
</evidence>
<protein>
    <submittedName>
        <fullName evidence="2">Uncharacterized protein</fullName>
    </submittedName>
</protein>
<sequence length="74" mass="8182">MCTRAAIWSSGYISARLDSDACEYETADPRLGRDSRYVQSALASPEVDPPTALPPNNRRLLSPTLYTNHAMARL</sequence>
<dbReference type="EMBL" id="CP034204">
    <property type="protein sequence ID" value="QBZ55100.1"/>
    <property type="molecule type" value="Genomic_DNA"/>
</dbReference>